<dbReference type="GO" id="GO:0043720">
    <property type="term" value="F:3-keto-5-aminohexanoate cleavage activity"/>
    <property type="evidence" value="ECO:0007669"/>
    <property type="project" value="InterPro"/>
</dbReference>
<keyword evidence="2" id="KW-0808">Transferase</keyword>
<proteinExistence type="predicted"/>
<reference evidence="5" key="1">
    <citation type="submission" date="2022-05" db="EMBL/GenBank/DDBJ databases">
        <authorList>
            <person name="Pankratov T."/>
        </authorList>
    </citation>
    <scope>NUCLEOTIDE SEQUENCE</scope>
    <source>
        <strain evidence="5">BP6-180914</strain>
    </source>
</reference>
<protein>
    <submittedName>
        <fullName evidence="5">3-keto-5-aminohexanoate cleavage protein</fullName>
    </submittedName>
</protein>
<keyword evidence="4" id="KW-0862">Zinc</keyword>
<evidence type="ECO:0000313" key="5">
    <source>
        <dbReference type="EMBL" id="MCW6506917.1"/>
    </source>
</evidence>
<evidence type="ECO:0000313" key="6">
    <source>
        <dbReference type="Proteomes" id="UP001165667"/>
    </source>
</evidence>
<dbReference type="PANTHER" id="PTHR37418:SF2">
    <property type="entry name" value="3-KETO-5-AMINOHEXANOATE CLEAVAGE ENZYME"/>
    <property type="match status" value="1"/>
</dbReference>
<comment type="caution">
    <text evidence="5">The sequence shown here is derived from an EMBL/GenBank/DDBJ whole genome shotgun (WGS) entry which is preliminary data.</text>
</comment>
<dbReference type="InterPro" id="IPR008567">
    <property type="entry name" value="BKACE"/>
</dbReference>
<dbReference type="RefSeq" id="WP_282583255.1">
    <property type="nucleotide sequence ID" value="NZ_JAMOIM010000001.1"/>
</dbReference>
<organism evidence="5 6">
    <name type="scientific">Lichenifustis flavocetrariae</name>
    <dbReference type="NCBI Taxonomy" id="2949735"/>
    <lineage>
        <taxon>Bacteria</taxon>
        <taxon>Pseudomonadati</taxon>
        <taxon>Pseudomonadota</taxon>
        <taxon>Alphaproteobacteria</taxon>
        <taxon>Hyphomicrobiales</taxon>
        <taxon>Lichenihabitantaceae</taxon>
        <taxon>Lichenifustis</taxon>
    </lineage>
</organism>
<evidence type="ECO:0000256" key="2">
    <source>
        <dbReference type="ARBA" id="ARBA00022679"/>
    </source>
</evidence>
<gene>
    <name evidence="5" type="ORF">M8523_02635</name>
</gene>
<dbReference type="AlphaFoldDB" id="A0AA42CL14"/>
<name>A0AA42CL14_9HYPH</name>
<dbReference type="EMBL" id="JAMOIM010000001">
    <property type="protein sequence ID" value="MCW6506917.1"/>
    <property type="molecule type" value="Genomic_DNA"/>
</dbReference>
<dbReference type="GO" id="GO:0046872">
    <property type="term" value="F:metal ion binding"/>
    <property type="evidence" value="ECO:0007669"/>
    <property type="project" value="UniProtKB-KW"/>
</dbReference>
<sequence length="309" mass="33705">MASKRKVIITCAVTGAIHTPSMSPHLPVTPEQIAEAAIGAAEAGAAIVHLHARNPETGQPDQSPEAFAKFLPVVKSRSNVVINLTTGGAPTMTIEERVRPAATFRPEVASLNLGSMNFGLFGMLDRFKDLEHEWERTYLGNKDIIFRNTFGQIEYILTTCAGNDTRFEFECYDTAHLYNLKYFFDRGLVKAPLFIQTVFGLQGGIGGHPDDVLHMKRTADRLFGDAYRWSVLGAGRNQMNIAAMAAAMGGNVRVGLEDSLWDGPGKFAESNAVQVRRVRQIIEGLGLEVATPDDAREMLSLKGGHAVGF</sequence>
<dbReference type="PANTHER" id="PTHR37418">
    <property type="entry name" value="3-KETO-5-AMINOHEXANOATE CLEAVAGE ENZYME-RELATED"/>
    <property type="match status" value="1"/>
</dbReference>
<keyword evidence="3" id="KW-0479">Metal-binding</keyword>
<keyword evidence="6" id="KW-1185">Reference proteome</keyword>
<evidence type="ECO:0000256" key="1">
    <source>
        <dbReference type="ARBA" id="ARBA00001947"/>
    </source>
</evidence>
<dbReference type="Gene3D" id="3.20.20.70">
    <property type="entry name" value="Aldolase class I"/>
    <property type="match status" value="1"/>
</dbReference>
<evidence type="ECO:0000256" key="4">
    <source>
        <dbReference type="ARBA" id="ARBA00022833"/>
    </source>
</evidence>
<comment type="cofactor">
    <cofactor evidence="1">
        <name>Zn(2+)</name>
        <dbReference type="ChEBI" id="CHEBI:29105"/>
    </cofactor>
</comment>
<accession>A0AA42CL14</accession>
<dbReference type="Pfam" id="PF05853">
    <property type="entry name" value="BKACE"/>
    <property type="match status" value="1"/>
</dbReference>
<evidence type="ECO:0000256" key="3">
    <source>
        <dbReference type="ARBA" id="ARBA00022723"/>
    </source>
</evidence>
<dbReference type="Proteomes" id="UP001165667">
    <property type="component" value="Unassembled WGS sequence"/>
</dbReference>
<dbReference type="InterPro" id="IPR013785">
    <property type="entry name" value="Aldolase_TIM"/>
</dbReference>